<dbReference type="EnsemblPlants" id="TuG1812G0600001648.01.T01">
    <property type="protein sequence ID" value="TuG1812G0600001648.01.T01"/>
    <property type="gene ID" value="TuG1812G0600001648.01"/>
</dbReference>
<keyword evidence="3" id="KW-1185">Reference proteome</keyword>
<reference evidence="2" key="2">
    <citation type="submission" date="2018-03" db="EMBL/GenBank/DDBJ databases">
        <title>The Triticum urartu genome reveals the dynamic nature of wheat genome evolution.</title>
        <authorList>
            <person name="Ling H."/>
            <person name="Ma B."/>
            <person name="Shi X."/>
            <person name="Liu H."/>
            <person name="Dong L."/>
            <person name="Sun H."/>
            <person name="Cao Y."/>
            <person name="Gao Q."/>
            <person name="Zheng S."/>
            <person name="Li Y."/>
            <person name="Yu Y."/>
            <person name="Du H."/>
            <person name="Qi M."/>
            <person name="Li Y."/>
            <person name="Yu H."/>
            <person name="Cui Y."/>
            <person name="Wang N."/>
            <person name="Chen C."/>
            <person name="Wu H."/>
            <person name="Zhao Y."/>
            <person name="Zhang J."/>
            <person name="Li Y."/>
            <person name="Zhou W."/>
            <person name="Zhang B."/>
            <person name="Hu W."/>
            <person name="Eijk M."/>
            <person name="Tang J."/>
            <person name="Witsenboer H."/>
            <person name="Zhao S."/>
            <person name="Li Z."/>
            <person name="Zhang A."/>
            <person name="Wang D."/>
            <person name="Liang C."/>
        </authorList>
    </citation>
    <scope>NUCLEOTIDE SEQUENCE [LARGE SCALE GENOMIC DNA]</scope>
    <source>
        <strain evidence="2">cv. G1812</strain>
    </source>
</reference>
<protein>
    <submittedName>
        <fullName evidence="2">Uncharacterized protein</fullName>
    </submittedName>
</protein>
<dbReference type="Proteomes" id="UP000015106">
    <property type="component" value="Chromosome 6"/>
</dbReference>
<reference evidence="3" key="1">
    <citation type="journal article" date="2013" name="Nature">
        <title>Draft genome of the wheat A-genome progenitor Triticum urartu.</title>
        <authorList>
            <person name="Ling H.Q."/>
            <person name="Zhao S."/>
            <person name="Liu D."/>
            <person name="Wang J."/>
            <person name="Sun H."/>
            <person name="Zhang C."/>
            <person name="Fan H."/>
            <person name="Li D."/>
            <person name="Dong L."/>
            <person name="Tao Y."/>
            <person name="Gao C."/>
            <person name="Wu H."/>
            <person name="Li Y."/>
            <person name="Cui Y."/>
            <person name="Guo X."/>
            <person name="Zheng S."/>
            <person name="Wang B."/>
            <person name="Yu K."/>
            <person name="Liang Q."/>
            <person name="Yang W."/>
            <person name="Lou X."/>
            <person name="Chen J."/>
            <person name="Feng M."/>
            <person name="Jian J."/>
            <person name="Zhang X."/>
            <person name="Luo G."/>
            <person name="Jiang Y."/>
            <person name="Liu J."/>
            <person name="Wang Z."/>
            <person name="Sha Y."/>
            <person name="Zhang B."/>
            <person name="Wu H."/>
            <person name="Tang D."/>
            <person name="Shen Q."/>
            <person name="Xue P."/>
            <person name="Zou S."/>
            <person name="Wang X."/>
            <person name="Liu X."/>
            <person name="Wang F."/>
            <person name="Yang Y."/>
            <person name="An X."/>
            <person name="Dong Z."/>
            <person name="Zhang K."/>
            <person name="Zhang X."/>
            <person name="Luo M.C."/>
            <person name="Dvorak J."/>
            <person name="Tong Y."/>
            <person name="Wang J."/>
            <person name="Yang H."/>
            <person name="Li Z."/>
            <person name="Wang D."/>
            <person name="Zhang A."/>
            <person name="Wang J."/>
        </authorList>
    </citation>
    <scope>NUCLEOTIDE SEQUENCE</scope>
    <source>
        <strain evidence="3">cv. G1812</strain>
    </source>
</reference>
<feature type="region of interest" description="Disordered" evidence="1">
    <location>
        <begin position="1"/>
        <end position="30"/>
    </location>
</feature>
<evidence type="ECO:0000313" key="3">
    <source>
        <dbReference type="Proteomes" id="UP000015106"/>
    </source>
</evidence>
<proteinExistence type="predicted"/>
<evidence type="ECO:0000313" key="2">
    <source>
        <dbReference type="EnsemblPlants" id="TuG1812G0600001648.01.T01"/>
    </source>
</evidence>
<dbReference type="Gramene" id="TuG1812G0600001648.01.T01">
    <property type="protein sequence ID" value="TuG1812G0600001648.01.T01"/>
    <property type="gene ID" value="TuG1812G0600001648.01"/>
</dbReference>
<dbReference type="AlphaFoldDB" id="A0A8R7UU22"/>
<accession>A0A8R7UU22</accession>
<name>A0A8R7UU22_TRIUA</name>
<evidence type="ECO:0000256" key="1">
    <source>
        <dbReference type="SAM" id="MobiDB-lite"/>
    </source>
</evidence>
<reference evidence="2" key="3">
    <citation type="submission" date="2022-06" db="UniProtKB">
        <authorList>
            <consortium name="EnsemblPlants"/>
        </authorList>
    </citation>
    <scope>IDENTIFICATION</scope>
</reference>
<sequence length="156" mass="17268">MRQLIWPEENMAAESPGDGGGAGNASRRRAEAAVQGSARSVVVAEGGWSSRGRFVRDAKKGFEMAPDIIVSTRLLLNDWCVQPDLRPLVSSFEHSPVLENLTLQLRKVQLSLTHLVLEPLHQLLSRGDPECRHPWTFESSCKLNSSLISFHLVCPL</sequence>
<organism evidence="2 3">
    <name type="scientific">Triticum urartu</name>
    <name type="common">Red wild einkorn</name>
    <name type="synonym">Crithodium urartu</name>
    <dbReference type="NCBI Taxonomy" id="4572"/>
    <lineage>
        <taxon>Eukaryota</taxon>
        <taxon>Viridiplantae</taxon>
        <taxon>Streptophyta</taxon>
        <taxon>Embryophyta</taxon>
        <taxon>Tracheophyta</taxon>
        <taxon>Spermatophyta</taxon>
        <taxon>Magnoliopsida</taxon>
        <taxon>Liliopsida</taxon>
        <taxon>Poales</taxon>
        <taxon>Poaceae</taxon>
        <taxon>BOP clade</taxon>
        <taxon>Pooideae</taxon>
        <taxon>Triticodae</taxon>
        <taxon>Triticeae</taxon>
        <taxon>Triticinae</taxon>
        <taxon>Triticum</taxon>
    </lineage>
</organism>